<dbReference type="InterPro" id="IPR012337">
    <property type="entry name" value="RNaseH-like_sf"/>
</dbReference>
<dbReference type="InterPro" id="IPR036397">
    <property type="entry name" value="RNaseH_sf"/>
</dbReference>
<accession>A0A3N1CMK7</accession>
<dbReference type="CDD" id="cd06127">
    <property type="entry name" value="DEDDh"/>
    <property type="match status" value="1"/>
</dbReference>
<dbReference type="OrthoDB" id="9791657at2"/>
<dbReference type="InterPro" id="IPR013520">
    <property type="entry name" value="Ribonucl_H"/>
</dbReference>
<evidence type="ECO:0000313" key="2">
    <source>
        <dbReference type="EMBL" id="ROO82523.1"/>
    </source>
</evidence>
<organism evidence="2 4">
    <name type="scientific">Actinocorallia herbida</name>
    <dbReference type="NCBI Taxonomy" id="58109"/>
    <lineage>
        <taxon>Bacteria</taxon>
        <taxon>Bacillati</taxon>
        <taxon>Actinomycetota</taxon>
        <taxon>Actinomycetes</taxon>
        <taxon>Streptosporangiales</taxon>
        <taxon>Thermomonosporaceae</taxon>
        <taxon>Actinocorallia</taxon>
    </lineage>
</organism>
<dbReference type="GO" id="GO:0004527">
    <property type="term" value="F:exonuclease activity"/>
    <property type="evidence" value="ECO:0007669"/>
    <property type="project" value="UniProtKB-ARBA"/>
</dbReference>
<dbReference type="AlphaFoldDB" id="A0A3N1CMK7"/>
<evidence type="ECO:0000313" key="4">
    <source>
        <dbReference type="Proteomes" id="UP000272400"/>
    </source>
</evidence>
<evidence type="ECO:0000259" key="1">
    <source>
        <dbReference type="SMART" id="SM00479"/>
    </source>
</evidence>
<dbReference type="SMART" id="SM00479">
    <property type="entry name" value="EXOIII"/>
    <property type="match status" value="1"/>
</dbReference>
<dbReference type="Pfam" id="PF00929">
    <property type="entry name" value="RNase_T"/>
    <property type="match status" value="1"/>
</dbReference>
<proteinExistence type="predicted"/>
<name>A0A3N1CMK7_9ACTN</name>
<dbReference type="Proteomes" id="UP000272400">
    <property type="component" value="Unassembled WGS sequence"/>
</dbReference>
<comment type="caution">
    <text evidence="2">The sequence shown here is derived from an EMBL/GenBank/DDBJ whole genome shotgun (WGS) entry which is preliminary data.</text>
</comment>
<keyword evidence="4" id="KW-1185">Reference proteome</keyword>
<sequence>MSWIAETMFGFDTETTSVDVETARIVQIAQVMADARNRTTTQDVQLINAGVDIPEGASAIHGITTERMRAEGLDPKKVLEHYADELSSAMAGGTPIVGMNLAYDFTLFDRELRRHGLRTLDARLGRAIGPVVDVYVLDKLCDPWRPTKNSGGRKLGAMAKHYGVRLDNAHDAGADALASCRIAWQMVTWGSKPVEFFLQFPHVQNSKKQTSDQAARDLHRNYQRLTEIDLVQLHQAQIKAKRKQDAELRDHFAKQGKPCDADGLWPMRPYKPAAVKA</sequence>
<dbReference type="GO" id="GO:0003676">
    <property type="term" value="F:nucleic acid binding"/>
    <property type="evidence" value="ECO:0007669"/>
    <property type="project" value="InterPro"/>
</dbReference>
<dbReference type="SUPFAM" id="SSF53098">
    <property type="entry name" value="Ribonuclease H-like"/>
    <property type="match status" value="1"/>
</dbReference>
<dbReference type="NCBIfam" id="NF005927">
    <property type="entry name" value="PRK07942.1"/>
    <property type="match status" value="1"/>
</dbReference>
<dbReference type="EMBL" id="RJKE01000001">
    <property type="protein sequence ID" value="ROO82664.1"/>
    <property type="molecule type" value="Genomic_DNA"/>
</dbReference>
<gene>
    <name evidence="2" type="ORF">EDD29_0003</name>
    <name evidence="3" type="ORF">EDD29_0145</name>
</gene>
<dbReference type="Gene3D" id="3.30.420.10">
    <property type="entry name" value="Ribonuclease H-like superfamily/Ribonuclease H"/>
    <property type="match status" value="1"/>
</dbReference>
<dbReference type="EMBL" id="RJKE01000001">
    <property type="protein sequence ID" value="ROO82523.1"/>
    <property type="molecule type" value="Genomic_DNA"/>
</dbReference>
<reference evidence="2 4" key="1">
    <citation type="submission" date="2018-11" db="EMBL/GenBank/DDBJ databases">
        <title>Sequencing the genomes of 1000 actinobacteria strains.</title>
        <authorList>
            <person name="Klenk H.-P."/>
        </authorList>
    </citation>
    <scope>NUCLEOTIDE SEQUENCE [LARGE SCALE GENOMIC DNA]</scope>
    <source>
        <strain evidence="2 4">DSM 44254</strain>
    </source>
</reference>
<protein>
    <submittedName>
        <fullName evidence="2">DNA polymerase III epsilon subunit-like protein</fullName>
    </submittedName>
</protein>
<evidence type="ECO:0000313" key="3">
    <source>
        <dbReference type="EMBL" id="ROO82664.1"/>
    </source>
</evidence>
<dbReference type="RefSeq" id="WP_123661540.1">
    <property type="nucleotide sequence ID" value="NZ_RJKE01000001.1"/>
</dbReference>
<feature type="domain" description="Exonuclease" evidence="1">
    <location>
        <begin position="7"/>
        <end position="192"/>
    </location>
</feature>